<gene>
    <name evidence="1" type="ORF">OIE_03329</name>
</gene>
<organism evidence="1 2">
    <name type="scientific">Enterococcus faecium EnGen0003</name>
    <dbReference type="NCBI Taxonomy" id="1138901"/>
    <lineage>
        <taxon>Bacteria</taxon>
        <taxon>Bacillati</taxon>
        <taxon>Bacillota</taxon>
        <taxon>Bacilli</taxon>
        <taxon>Lactobacillales</taxon>
        <taxon>Enterococcaceae</taxon>
        <taxon>Enterococcus</taxon>
    </lineage>
</organism>
<proteinExistence type="predicted"/>
<evidence type="ECO:0000313" key="1">
    <source>
        <dbReference type="EMBL" id="ELB03368.1"/>
    </source>
</evidence>
<protein>
    <submittedName>
        <fullName evidence="1">Uncharacterized protein</fullName>
    </submittedName>
</protein>
<dbReference type="RefSeq" id="WP_002308958.1">
    <property type="nucleotide sequence ID" value="NZ_KB029685.1"/>
</dbReference>
<reference evidence="1 2" key="1">
    <citation type="submission" date="2012-12" db="EMBL/GenBank/DDBJ databases">
        <title>The Genome Sequence of Enterococcus faecium E1590.</title>
        <authorList>
            <consortium name="The Broad Institute Genome Sequencing Platform"/>
            <consortium name="The Broad Institute Genome Sequencing Center for Infectious Disease"/>
            <person name="Earl A.M."/>
            <person name="Gilmore M.S."/>
            <person name="van Schaik W."/>
            <person name="Lebreton F."/>
            <person name="Willems R.J."/>
            <person name="Walker B."/>
            <person name="Young S.K."/>
            <person name="Zeng Q."/>
            <person name="Gargeya S."/>
            <person name="Fitzgerald M."/>
            <person name="Haas B."/>
            <person name="Abouelleil A."/>
            <person name="Alvarado L."/>
            <person name="Arachchi H.M."/>
            <person name="Berlin A.M."/>
            <person name="Chapman S.B."/>
            <person name="Dewar J."/>
            <person name="Goldberg J."/>
            <person name="Griggs A."/>
            <person name="Gujja S."/>
            <person name="Hansen M."/>
            <person name="Howarth C."/>
            <person name="Imamovic A."/>
            <person name="Larimer J."/>
            <person name="McCowan C."/>
            <person name="Murphy C."/>
            <person name="Neiman D."/>
            <person name="Pearson M."/>
            <person name="Priest M."/>
            <person name="Roberts A."/>
            <person name="Saif S."/>
            <person name="Shea T."/>
            <person name="Sisk P."/>
            <person name="Sykes S."/>
            <person name="Wortman J."/>
            <person name="Nusbaum C."/>
            <person name="Birren B."/>
        </authorList>
    </citation>
    <scope>NUCLEOTIDE SEQUENCE [LARGE SCALE GENOMIC DNA]</scope>
    <source>
        <strain evidence="1 2">E1590</strain>
    </source>
</reference>
<name>A0A828ZNT2_ENTFC</name>
<comment type="caution">
    <text evidence="1">The sequence shown here is derived from an EMBL/GenBank/DDBJ whole genome shotgun (WGS) entry which is preliminary data.</text>
</comment>
<accession>A0A828ZNT2</accession>
<sequence length="70" mass="8272">MKMLRQILNDPDSYQLTPKAIDELRQLYRAFETNPFFPISPYLYAEKVLKSLMGRGEITSKVMQQILEDF</sequence>
<dbReference type="Proteomes" id="UP000010553">
    <property type="component" value="Unassembled WGS sequence"/>
</dbReference>
<dbReference type="EMBL" id="AHXC01000003">
    <property type="protein sequence ID" value="ELB03368.1"/>
    <property type="molecule type" value="Genomic_DNA"/>
</dbReference>
<evidence type="ECO:0000313" key="2">
    <source>
        <dbReference type="Proteomes" id="UP000010553"/>
    </source>
</evidence>
<dbReference type="AlphaFoldDB" id="A0A828ZNT2"/>